<dbReference type="InterPro" id="IPR004088">
    <property type="entry name" value="KH_dom_type_1"/>
</dbReference>
<dbReference type="Proteomes" id="UP000694864">
    <property type="component" value="Chromosome 14"/>
</dbReference>
<dbReference type="Gene3D" id="3.30.1370.10">
    <property type="entry name" value="K Homology domain, type 1"/>
    <property type="match status" value="1"/>
</dbReference>
<dbReference type="SMART" id="SM00360">
    <property type="entry name" value="RRM"/>
    <property type="match status" value="2"/>
</dbReference>
<dbReference type="Pfam" id="PF00013">
    <property type="entry name" value="KH_1"/>
    <property type="match status" value="1"/>
</dbReference>
<reference evidence="4" key="2">
    <citation type="submission" date="2025-08" db="UniProtKB">
        <authorList>
            <consortium name="RefSeq"/>
        </authorList>
    </citation>
    <scope>IDENTIFICATION</scope>
    <source>
        <tissue evidence="4">Leaf</tissue>
    </source>
</reference>
<evidence type="ECO:0000313" key="4">
    <source>
        <dbReference type="RefSeq" id="XP_010458513.1"/>
    </source>
</evidence>
<dbReference type="GeneID" id="104739763"/>
<dbReference type="PANTHER" id="PTHR32343:SF10">
    <property type="entry name" value="RNA-BINDING REGION RNP-1 DOMAIN-CONTAINING PROTEIN"/>
    <property type="match status" value="1"/>
</dbReference>
<sequence length="234" mass="24894">MSTVTVKVSNLSSGATAGDLDEVFFLAGSIVYIEMQRETQVAFISFRDLQGAQNALGFSGKMIVDSPIIVTMAPDYQALASTMTTVKVSHVSVGATEGDLQNVFFLAGSIMYIEMHRETKVAYITFRDLQGAKEAVNFSGATIVDSSVTVTMAPDYQLSPSLVQMGTVTIQLMCKTQRVGLVIGKGRATIKAILADTGANVTTSPLMPGYQVVTIASFENVQGYSSPVASFICV</sequence>
<gene>
    <name evidence="4" type="primary">LOC104739763</name>
</gene>
<dbReference type="SUPFAM" id="SSF54791">
    <property type="entry name" value="Eukaryotic type KH-domain (KH-domain type I)"/>
    <property type="match status" value="1"/>
</dbReference>
<protein>
    <submittedName>
        <fullName evidence="4">Uncharacterized protein LOC104739763</fullName>
    </submittedName>
</protein>
<evidence type="ECO:0000259" key="2">
    <source>
        <dbReference type="PROSITE" id="PS50102"/>
    </source>
</evidence>
<dbReference type="Pfam" id="PF00076">
    <property type="entry name" value="RRM_1"/>
    <property type="match status" value="1"/>
</dbReference>
<accession>A0ABM0VMP7</accession>
<feature type="domain" description="RRM" evidence="2">
    <location>
        <begin position="84"/>
        <end position="155"/>
    </location>
</feature>
<dbReference type="SUPFAM" id="SSF54928">
    <property type="entry name" value="RNA-binding domain, RBD"/>
    <property type="match status" value="2"/>
</dbReference>
<keyword evidence="1" id="KW-0694">RNA-binding</keyword>
<name>A0ABM0VMP7_CAMSA</name>
<dbReference type="InterPro" id="IPR012677">
    <property type="entry name" value="Nucleotide-bd_a/b_plait_sf"/>
</dbReference>
<dbReference type="Gene3D" id="3.30.70.330">
    <property type="match status" value="2"/>
</dbReference>
<evidence type="ECO:0000256" key="1">
    <source>
        <dbReference type="PROSITE-ProRule" id="PRU00176"/>
    </source>
</evidence>
<proteinExistence type="predicted"/>
<reference evidence="3" key="1">
    <citation type="journal article" date="2014" name="Nat. Commun.">
        <title>The emerging biofuel crop Camelina sativa retains a highly undifferentiated hexaploid genome structure.</title>
        <authorList>
            <person name="Kagale S."/>
            <person name="Koh C."/>
            <person name="Nixon J."/>
            <person name="Bollina V."/>
            <person name="Clarke W.E."/>
            <person name="Tuteja R."/>
            <person name="Spillane C."/>
            <person name="Robinson S.J."/>
            <person name="Links M.G."/>
            <person name="Clarke C."/>
            <person name="Higgins E.E."/>
            <person name="Huebert T."/>
            <person name="Sharpe A.G."/>
            <person name="Parkin I.A."/>
        </authorList>
    </citation>
    <scope>NUCLEOTIDE SEQUENCE [LARGE SCALE GENOMIC DNA]</scope>
    <source>
        <strain evidence="3">cv. DH55</strain>
    </source>
</reference>
<dbReference type="PROSITE" id="PS50084">
    <property type="entry name" value="KH_TYPE_1"/>
    <property type="match status" value="1"/>
</dbReference>
<dbReference type="RefSeq" id="XP_010458513.1">
    <property type="nucleotide sequence ID" value="XM_010460211.2"/>
</dbReference>
<organism evidence="3 4">
    <name type="scientific">Camelina sativa</name>
    <name type="common">False flax</name>
    <name type="synonym">Myagrum sativum</name>
    <dbReference type="NCBI Taxonomy" id="90675"/>
    <lineage>
        <taxon>Eukaryota</taxon>
        <taxon>Viridiplantae</taxon>
        <taxon>Streptophyta</taxon>
        <taxon>Embryophyta</taxon>
        <taxon>Tracheophyta</taxon>
        <taxon>Spermatophyta</taxon>
        <taxon>Magnoliopsida</taxon>
        <taxon>eudicotyledons</taxon>
        <taxon>Gunneridae</taxon>
        <taxon>Pentapetalae</taxon>
        <taxon>rosids</taxon>
        <taxon>malvids</taxon>
        <taxon>Brassicales</taxon>
        <taxon>Brassicaceae</taxon>
        <taxon>Camelineae</taxon>
        <taxon>Camelina</taxon>
    </lineage>
</organism>
<dbReference type="InterPro" id="IPR035979">
    <property type="entry name" value="RBD_domain_sf"/>
</dbReference>
<dbReference type="InterPro" id="IPR036612">
    <property type="entry name" value="KH_dom_type_1_sf"/>
</dbReference>
<dbReference type="PROSITE" id="PS50102">
    <property type="entry name" value="RRM"/>
    <property type="match status" value="2"/>
</dbReference>
<feature type="domain" description="RRM" evidence="2">
    <location>
        <begin position="4"/>
        <end position="75"/>
    </location>
</feature>
<dbReference type="InterPro" id="IPR000504">
    <property type="entry name" value="RRM_dom"/>
</dbReference>
<evidence type="ECO:0000313" key="3">
    <source>
        <dbReference type="Proteomes" id="UP000694864"/>
    </source>
</evidence>
<keyword evidence="3" id="KW-1185">Reference proteome</keyword>
<dbReference type="PANTHER" id="PTHR32343">
    <property type="entry name" value="SERINE/ARGININE-RICH SPLICING FACTOR"/>
    <property type="match status" value="1"/>
</dbReference>